<dbReference type="GO" id="GO:0055085">
    <property type="term" value="P:transmembrane transport"/>
    <property type="evidence" value="ECO:0007669"/>
    <property type="project" value="TreeGrafter"/>
</dbReference>
<dbReference type="PANTHER" id="PTHR21716">
    <property type="entry name" value="TRANSMEMBRANE PROTEIN"/>
    <property type="match status" value="1"/>
</dbReference>
<gene>
    <name evidence="10" type="ORF">DY251_03520</name>
</gene>
<comment type="caution">
    <text evidence="10">The sequence shown here is derived from an EMBL/GenBank/DDBJ whole genome shotgun (WGS) entry which is preliminary data.</text>
</comment>
<dbReference type="InterPro" id="IPR002549">
    <property type="entry name" value="AI-2E-like"/>
</dbReference>
<evidence type="ECO:0000313" key="11">
    <source>
        <dbReference type="Proteomes" id="UP000262379"/>
    </source>
</evidence>
<reference evidence="11" key="1">
    <citation type="submission" date="2018-08" db="EMBL/GenBank/DDBJ databases">
        <authorList>
            <person name="Im W.T."/>
        </authorList>
    </citation>
    <scope>NUCLEOTIDE SEQUENCE [LARGE SCALE GENOMIC DNA]</scope>
    <source>
        <strain evidence="11">LA-28</strain>
    </source>
</reference>
<dbReference type="PANTHER" id="PTHR21716:SF53">
    <property type="entry name" value="PERMEASE PERM-RELATED"/>
    <property type="match status" value="1"/>
</dbReference>
<keyword evidence="6 9" id="KW-1133">Transmembrane helix</keyword>
<sequence length="631" mass="68859">MANGKIENGTAENAFDMDGRRLSSIAIPPVVSLVGVTAILYLGQEVFLPLAVALLLTFALAPIVSALRKLSIPRPAAVILTVTVAFLCIALFSFMVASQLSSLAQNIPTYQSNIIQKVRSLKDSADSGGIFERVTQAVERVGAEMSARADQRTTGERQPLPVEIVDQQSAIYLLVNVVVPLLSPFATAGLVIVVVIFMLLEREDLRDRFIRLVGTGDLHRTTQALQDAGKRVGQYLLMQLIINTSYAVPIGIGLWLLGIPNAILWALLSLVLRFVPYIGPAISMILPLFLAIAVTPGWTTVLWTAGLFLVMELFINNVMEPWLYGSRTGLSPLAIIVAAIFWTWLWGPVGLVLSTPLTVCLVVLGRHVPQFEFLDVLFGNEPVLEPDARLYQRLLAGDPDEAADNAETILEDKYLVEYYDEIGIPALLFGESDRERGALQDGQLRRFASTALTFVEDLEDAADELREDEQGDEKPVDEDGERLELPDGEGFKLVMIGGRTELDDVAAAILAQVVEGQGAEASIESFRKLHGSRQTIAGLAEADIVVVSYLSSTPLAYARQAVRRLKRGKRGLRVGIYVPNMEEHRALDAKAISADFVATSVVEAVRLGLVKAEAVALARTTRLKPSRIKKK</sequence>
<evidence type="ECO:0000256" key="6">
    <source>
        <dbReference type="ARBA" id="ARBA00022989"/>
    </source>
</evidence>
<feature type="region of interest" description="Disordered" evidence="8">
    <location>
        <begin position="463"/>
        <end position="483"/>
    </location>
</feature>
<keyword evidence="5 9" id="KW-0812">Transmembrane</keyword>
<comment type="subcellular location">
    <subcellularLocation>
        <location evidence="1">Cell membrane</location>
        <topology evidence="1">Multi-pass membrane protein</topology>
    </subcellularLocation>
</comment>
<keyword evidence="7 9" id="KW-0472">Membrane</keyword>
<protein>
    <submittedName>
        <fullName evidence="10">AI-2E family transporter</fullName>
    </submittedName>
</protein>
<keyword evidence="4" id="KW-1003">Cell membrane</keyword>
<feature type="transmembrane region" description="Helical" evidence="9">
    <location>
        <begin position="246"/>
        <end position="268"/>
    </location>
</feature>
<feature type="transmembrane region" description="Helical" evidence="9">
    <location>
        <begin position="76"/>
        <end position="97"/>
    </location>
</feature>
<feature type="transmembrane region" description="Helical" evidence="9">
    <location>
        <begin position="46"/>
        <end position="64"/>
    </location>
</feature>
<evidence type="ECO:0000256" key="9">
    <source>
        <dbReference type="SAM" id="Phobius"/>
    </source>
</evidence>
<feature type="transmembrane region" description="Helical" evidence="9">
    <location>
        <begin position="331"/>
        <end position="364"/>
    </location>
</feature>
<keyword evidence="11" id="KW-1185">Reference proteome</keyword>
<feature type="transmembrane region" description="Helical" evidence="9">
    <location>
        <begin position="21"/>
        <end position="40"/>
    </location>
</feature>
<evidence type="ECO:0000256" key="7">
    <source>
        <dbReference type="ARBA" id="ARBA00023136"/>
    </source>
</evidence>
<comment type="similarity">
    <text evidence="2">Belongs to the autoinducer-2 exporter (AI-2E) (TC 2.A.86) family.</text>
</comment>
<keyword evidence="3" id="KW-0813">Transport</keyword>
<accession>A0A371XID0</accession>
<name>A0A371XID0_9HYPH</name>
<evidence type="ECO:0000313" key="10">
    <source>
        <dbReference type="EMBL" id="RFC68973.1"/>
    </source>
</evidence>
<proteinExistence type="inferred from homology"/>
<evidence type="ECO:0000256" key="5">
    <source>
        <dbReference type="ARBA" id="ARBA00022692"/>
    </source>
</evidence>
<evidence type="ECO:0000256" key="2">
    <source>
        <dbReference type="ARBA" id="ARBA00009773"/>
    </source>
</evidence>
<evidence type="ECO:0000256" key="4">
    <source>
        <dbReference type="ARBA" id="ARBA00022475"/>
    </source>
</evidence>
<evidence type="ECO:0000256" key="1">
    <source>
        <dbReference type="ARBA" id="ARBA00004651"/>
    </source>
</evidence>
<feature type="transmembrane region" description="Helical" evidence="9">
    <location>
        <begin position="170"/>
        <end position="200"/>
    </location>
</feature>
<dbReference type="AlphaFoldDB" id="A0A371XID0"/>
<evidence type="ECO:0000256" key="3">
    <source>
        <dbReference type="ARBA" id="ARBA00022448"/>
    </source>
</evidence>
<dbReference type="Proteomes" id="UP000262379">
    <property type="component" value="Unassembled WGS sequence"/>
</dbReference>
<organism evidence="10 11">
    <name type="scientific">Mesorhizobium denitrificans</name>
    <dbReference type="NCBI Taxonomy" id="2294114"/>
    <lineage>
        <taxon>Bacteria</taxon>
        <taxon>Pseudomonadati</taxon>
        <taxon>Pseudomonadota</taxon>
        <taxon>Alphaproteobacteria</taxon>
        <taxon>Hyphomicrobiales</taxon>
        <taxon>Phyllobacteriaceae</taxon>
        <taxon>Mesorhizobium</taxon>
    </lineage>
</organism>
<dbReference type="Pfam" id="PF01594">
    <property type="entry name" value="AI-2E_transport"/>
    <property type="match status" value="1"/>
</dbReference>
<evidence type="ECO:0000256" key="8">
    <source>
        <dbReference type="SAM" id="MobiDB-lite"/>
    </source>
</evidence>
<dbReference type="GO" id="GO:0005886">
    <property type="term" value="C:plasma membrane"/>
    <property type="evidence" value="ECO:0007669"/>
    <property type="project" value="UniProtKB-SubCell"/>
</dbReference>
<dbReference type="RefSeq" id="WP_116622741.1">
    <property type="nucleotide sequence ID" value="NZ_QURN01000003.1"/>
</dbReference>
<dbReference type="EMBL" id="QURN01000003">
    <property type="protein sequence ID" value="RFC68973.1"/>
    <property type="molecule type" value="Genomic_DNA"/>
</dbReference>
<feature type="compositionally biased region" description="Acidic residues" evidence="8">
    <location>
        <begin position="463"/>
        <end position="481"/>
    </location>
</feature>